<evidence type="ECO:0000313" key="2">
    <source>
        <dbReference type="Proteomes" id="UP000271700"/>
    </source>
</evidence>
<keyword evidence="2" id="KW-1185">Reference proteome</keyword>
<name>A0A497ZI68_9RHOB</name>
<organism evidence="1 2">
    <name type="scientific">Ruegeria conchae</name>
    <dbReference type="NCBI Taxonomy" id="981384"/>
    <lineage>
        <taxon>Bacteria</taxon>
        <taxon>Pseudomonadati</taxon>
        <taxon>Pseudomonadota</taxon>
        <taxon>Alphaproteobacteria</taxon>
        <taxon>Rhodobacterales</taxon>
        <taxon>Roseobacteraceae</taxon>
        <taxon>Ruegeria</taxon>
    </lineage>
</organism>
<dbReference type="Pfam" id="PF13801">
    <property type="entry name" value="Metal_resist"/>
    <property type="match status" value="1"/>
</dbReference>
<gene>
    <name evidence="1" type="ORF">CLV75_2043</name>
</gene>
<dbReference type="OrthoDB" id="7708236at2"/>
<comment type="caution">
    <text evidence="1">The sequence shown here is derived from an EMBL/GenBank/DDBJ whole genome shotgun (WGS) entry which is preliminary data.</text>
</comment>
<sequence>MSDNPAPKRKWMPILLIASLALNLLIAGVVLGTALRFKGSDRAAIPPGFGPALYYALPKSDRKALKDELSDLRGKGSHRRKQDFGALSQALRAVPFDPSAVEDLLEKQAQATAELQAALHQQWLAQVTQMSAEERVEYANRLEEVVRRGPGKHKKRN</sequence>
<accession>A0A497ZI68</accession>
<dbReference type="AlphaFoldDB" id="A0A497ZI68"/>
<dbReference type="EMBL" id="RCCT01000002">
    <property type="protein sequence ID" value="RLK08369.1"/>
    <property type="molecule type" value="Genomic_DNA"/>
</dbReference>
<dbReference type="RefSeq" id="WP_010442748.1">
    <property type="nucleotide sequence ID" value="NZ_AEYW01000018.1"/>
</dbReference>
<dbReference type="InterPro" id="IPR025961">
    <property type="entry name" value="Metal_resist"/>
</dbReference>
<reference evidence="1 2" key="1">
    <citation type="submission" date="2018-10" db="EMBL/GenBank/DDBJ databases">
        <title>Genomic Encyclopedia of Archaeal and Bacterial Type Strains, Phase II (KMG-II): from individual species to whole genera.</title>
        <authorList>
            <person name="Goeker M."/>
        </authorList>
    </citation>
    <scope>NUCLEOTIDE SEQUENCE [LARGE SCALE GENOMIC DNA]</scope>
    <source>
        <strain evidence="1 2">DSM 29317</strain>
    </source>
</reference>
<dbReference type="STRING" id="981384.GCA_000192475_01117"/>
<protein>
    <submittedName>
        <fullName evidence="1">Putative membrane protein</fullName>
    </submittedName>
</protein>
<proteinExistence type="predicted"/>
<dbReference type="Proteomes" id="UP000271700">
    <property type="component" value="Unassembled WGS sequence"/>
</dbReference>
<evidence type="ECO:0000313" key="1">
    <source>
        <dbReference type="EMBL" id="RLK08369.1"/>
    </source>
</evidence>